<keyword evidence="2" id="KW-1185">Reference proteome</keyword>
<dbReference type="PATRIC" id="fig|1441095.3.peg.1195"/>
<accession>A0A0M5JBA1</accession>
<dbReference type="OrthoDB" id="1683573at2"/>
<evidence type="ECO:0000313" key="2">
    <source>
        <dbReference type="Proteomes" id="UP000067625"/>
    </source>
</evidence>
<proteinExistence type="predicted"/>
<sequence>MILYTTTPLEIVFANNEKDAANRQLTEVNGIPVLVEIAGDEAEIIQVMSTDPMHFLQQEVNPGQKIKLSLK</sequence>
<evidence type="ECO:0000313" key="1">
    <source>
        <dbReference type="EMBL" id="ALC81107.1"/>
    </source>
</evidence>
<dbReference type="EMBL" id="CP012600">
    <property type="protein sequence ID" value="ALC81107.1"/>
    <property type="molecule type" value="Genomic_DNA"/>
</dbReference>
<dbReference type="RefSeq" id="WP_053602857.1">
    <property type="nucleotide sequence ID" value="NZ_CP012600.1"/>
</dbReference>
<reference evidence="2" key="1">
    <citation type="submission" date="2015-08" db="EMBL/GenBank/DDBJ databases">
        <title>Genome sequencing project for genomic taxonomy and phylogenomics of Bacillus-like bacteria.</title>
        <authorList>
            <person name="Liu B."/>
            <person name="Wang J."/>
            <person name="Zhu Y."/>
            <person name="Liu G."/>
            <person name="Chen Q."/>
            <person name="Chen Z."/>
            <person name="Lan J."/>
            <person name="Che J."/>
            <person name="Ge C."/>
            <person name="Shi H."/>
            <person name="Pan Z."/>
            <person name="Liu X."/>
        </authorList>
    </citation>
    <scope>NUCLEOTIDE SEQUENCE [LARGE SCALE GENOMIC DNA]</scope>
    <source>
        <strain evidence="2">FJAT-4402</strain>
    </source>
</reference>
<dbReference type="STRING" id="1441095.AM592_05495"/>
<gene>
    <name evidence="1" type="ORF">AM592_05495</name>
</gene>
<dbReference type="Proteomes" id="UP000067625">
    <property type="component" value="Chromosome"/>
</dbReference>
<reference evidence="1 2" key="2">
    <citation type="journal article" date="2016" name="Int. J. Syst. Evol. Microbiol.">
        <title>Bacillus gobiensis sp. nov., isolated from a soil sample.</title>
        <authorList>
            <person name="Liu B."/>
            <person name="Liu G.H."/>
            <person name="Cetin S."/>
            <person name="Schumann P."/>
            <person name="Pan Z.Z."/>
            <person name="Chen Q.Q."/>
        </authorList>
    </citation>
    <scope>NUCLEOTIDE SEQUENCE [LARGE SCALE GENOMIC DNA]</scope>
    <source>
        <strain evidence="1 2">FJAT-4402</strain>
    </source>
</reference>
<organism evidence="1 2">
    <name type="scientific">Bacillus gobiensis</name>
    <dbReference type="NCBI Taxonomy" id="1441095"/>
    <lineage>
        <taxon>Bacteria</taxon>
        <taxon>Bacillati</taxon>
        <taxon>Bacillota</taxon>
        <taxon>Bacilli</taxon>
        <taxon>Bacillales</taxon>
        <taxon>Bacillaceae</taxon>
        <taxon>Bacillus</taxon>
    </lineage>
</organism>
<dbReference type="AlphaFoldDB" id="A0A0M5JBA1"/>
<dbReference type="InterPro" id="IPR025619">
    <property type="entry name" value="YlzJ"/>
</dbReference>
<dbReference type="Pfam" id="PF14035">
    <property type="entry name" value="YlzJ"/>
    <property type="match status" value="1"/>
</dbReference>
<protein>
    <submittedName>
        <fullName evidence="1">Uncharacterized protein</fullName>
    </submittedName>
</protein>
<name>A0A0M5JBA1_9BACI</name>